<dbReference type="InterPro" id="IPR013826">
    <property type="entry name" value="Topo_IA_cen_sub3"/>
</dbReference>
<dbReference type="InterPro" id="IPR013497">
    <property type="entry name" value="Topo_IA_cen"/>
</dbReference>
<evidence type="ECO:0000256" key="17">
    <source>
        <dbReference type="RuleBase" id="RU004026"/>
    </source>
</evidence>
<dbReference type="InterPro" id="IPR005736">
    <property type="entry name" value="Reverse_gyrase"/>
</dbReference>
<keyword evidence="10" id="KW-0460">Magnesium</keyword>
<evidence type="ECO:0000256" key="3">
    <source>
        <dbReference type="ARBA" id="ARBA00011245"/>
    </source>
</evidence>
<organism evidence="23 24">
    <name type="scientific">Aeropyrum pernix</name>
    <dbReference type="NCBI Taxonomy" id="56636"/>
    <lineage>
        <taxon>Archaea</taxon>
        <taxon>Thermoproteota</taxon>
        <taxon>Thermoprotei</taxon>
        <taxon>Desulfurococcales</taxon>
        <taxon>Desulfurococcaceae</taxon>
        <taxon>Aeropyrum</taxon>
    </lineage>
</organism>
<dbReference type="GO" id="GO:0005737">
    <property type="term" value="C:cytoplasm"/>
    <property type="evidence" value="ECO:0007669"/>
    <property type="project" value="UniProtKB-SubCell"/>
</dbReference>
<evidence type="ECO:0000256" key="9">
    <source>
        <dbReference type="ARBA" id="ARBA00022840"/>
    </source>
</evidence>
<dbReference type="CDD" id="cd17924">
    <property type="entry name" value="DDXDc_reverse_gyrase"/>
    <property type="match status" value="1"/>
</dbReference>
<keyword evidence="5 16" id="KW-0479">Metal-binding</keyword>
<keyword evidence="8 16" id="KW-0862">Zinc</keyword>
<dbReference type="InterPro" id="IPR023405">
    <property type="entry name" value="Topo_IA_core_domain"/>
</dbReference>
<evidence type="ECO:0000256" key="6">
    <source>
        <dbReference type="ARBA" id="ARBA00022741"/>
    </source>
</evidence>
<dbReference type="InterPro" id="IPR014001">
    <property type="entry name" value="Helicase_ATP-bd"/>
</dbReference>
<feature type="domain" description="Topo IA-type catalytic" evidence="22">
    <location>
        <begin position="799"/>
        <end position="1200"/>
    </location>
</feature>
<evidence type="ECO:0000259" key="19">
    <source>
        <dbReference type="PROSITE" id="PS50880"/>
    </source>
</evidence>
<dbReference type="GO" id="GO:0003677">
    <property type="term" value="F:DNA binding"/>
    <property type="evidence" value="ECO:0007669"/>
    <property type="project" value="UniProtKB-UniRule"/>
</dbReference>
<feature type="domain" description="Helicase ATP-binding" evidence="20">
    <location>
        <begin position="93"/>
        <end position="249"/>
    </location>
</feature>
<evidence type="ECO:0000256" key="16">
    <source>
        <dbReference type="HAMAP-Rule" id="MF_01125"/>
    </source>
</evidence>
<keyword evidence="7 16" id="KW-0863">Zinc-finger</keyword>
<dbReference type="InterPro" id="IPR011545">
    <property type="entry name" value="DEAD/DEAH_box_helicase_dom"/>
</dbReference>
<comment type="miscellaneous">
    <text evidence="16">This enzyme is the only unique feature of hyperthermophilic bacteria/archaea known and seems to be essential for adaptation to life at high temperatures. It may play a role in stabilization of DNA at high temperatures.</text>
</comment>
<dbReference type="Pfam" id="PF01751">
    <property type="entry name" value="Toprim"/>
    <property type="match status" value="1"/>
</dbReference>
<dbReference type="Pfam" id="PF00270">
    <property type="entry name" value="DEAD"/>
    <property type="match status" value="1"/>
</dbReference>
<protein>
    <recommendedName>
        <fullName evidence="16 17">Reverse gyrase</fullName>
        <ecNumber evidence="16">5.6.2.-</ecNumber>
    </recommendedName>
</protein>
<feature type="coiled-coil region" evidence="18">
    <location>
        <begin position="254"/>
        <end position="281"/>
    </location>
</feature>
<dbReference type="NCBIfam" id="TIGR01054">
    <property type="entry name" value="rgy"/>
    <property type="match status" value="1"/>
</dbReference>
<dbReference type="SMART" id="SM00487">
    <property type="entry name" value="DEXDc"/>
    <property type="match status" value="1"/>
</dbReference>
<evidence type="ECO:0000259" key="20">
    <source>
        <dbReference type="PROSITE" id="PS51192"/>
    </source>
</evidence>
<evidence type="ECO:0000256" key="13">
    <source>
        <dbReference type="ARBA" id="ARBA00023235"/>
    </source>
</evidence>
<dbReference type="SMART" id="SM00382">
    <property type="entry name" value="AAA"/>
    <property type="match status" value="1"/>
</dbReference>
<dbReference type="GO" id="GO:0008270">
    <property type="term" value="F:zinc ion binding"/>
    <property type="evidence" value="ECO:0007669"/>
    <property type="project" value="UniProtKB-UniRule"/>
</dbReference>
<accession>A0A401H9A3</accession>
<evidence type="ECO:0000256" key="18">
    <source>
        <dbReference type="SAM" id="Coils"/>
    </source>
</evidence>
<comment type="cofactor">
    <cofactor evidence="1">
        <name>Mg(2+)</name>
        <dbReference type="ChEBI" id="CHEBI:18420"/>
    </cofactor>
</comment>
<dbReference type="Pfam" id="PF01131">
    <property type="entry name" value="Topoisom_bac"/>
    <property type="match status" value="1"/>
</dbReference>
<dbReference type="InterPro" id="IPR040569">
    <property type="entry name" value="Znf_Rg"/>
</dbReference>
<dbReference type="GO" id="GO:0006260">
    <property type="term" value="P:DNA replication"/>
    <property type="evidence" value="ECO:0007669"/>
    <property type="project" value="UniProtKB-UniRule"/>
</dbReference>
<keyword evidence="18" id="KW-0175">Coiled coil</keyword>
<evidence type="ECO:0000256" key="5">
    <source>
        <dbReference type="ARBA" id="ARBA00022723"/>
    </source>
</evidence>
<feature type="active site" description="O-(5'-phospho-DNA)-tyrosine intermediate" evidence="16">
    <location>
        <position position="943"/>
    </location>
</feature>
<dbReference type="SUPFAM" id="SSF52540">
    <property type="entry name" value="P-loop containing nucleoside triphosphate hydrolases"/>
    <property type="match status" value="2"/>
</dbReference>
<dbReference type="InterPro" id="IPR003602">
    <property type="entry name" value="Topo_IA_DNA-bd_dom"/>
</dbReference>
<dbReference type="RefSeq" id="WP_165487912.1">
    <property type="nucleotide sequence ID" value="NZ_BDMD01000039.1"/>
</dbReference>
<dbReference type="Pfam" id="PF17915">
    <property type="entry name" value="zf_Rg"/>
    <property type="match status" value="1"/>
</dbReference>
<dbReference type="Gene3D" id="3.40.50.300">
    <property type="entry name" value="P-loop containing nucleotide triphosphate hydrolases"/>
    <property type="match status" value="3"/>
</dbReference>
<dbReference type="GO" id="GO:0006265">
    <property type="term" value="P:DNA topological change"/>
    <property type="evidence" value="ECO:0007669"/>
    <property type="project" value="UniProtKB-UniRule"/>
</dbReference>
<dbReference type="Proteomes" id="UP000291213">
    <property type="component" value="Unassembled WGS sequence"/>
</dbReference>
<feature type="binding site" evidence="16">
    <location>
        <position position="89"/>
    </location>
    <ligand>
        <name>ATP</name>
        <dbReference type="ChEBI" id="CHEBI:30616"/>
    </ligand>
</feature>
<proteinExistence type="inferred from homology"/>
<keyword evidence="11 16" id="KW-0799">Topoisomerase</keyword>
<evidence type="ECO:0000256" key="10">
    <source>
        <dbReference type="ARBA" id="ARBA00022842"/>
    </source>
</evidence>
<dbReference type="InterPro" id="IPR027417">
    <property type="entry name" value="P-loop_NTPase"/>
</dbReference>
<dbReference type="Gene3D" id="2.60.510.20">
    <property type="match status" value="1"/>
</dbReference>
<dbReference type="GO" id="GO:0016887">
    <property type="term" value="F:ATP hydrolysis activity"/>
    <property type="evidence" value="ECO:0007669"/>
    <property type="project" value="RHEA"/>
</dbReference>
<keyword evidence="4 16" id="KW-0963">Cytoplasm</keyword>
<gene>
    <name evidence="16" type="primary">rgy</name>
    <name evidence="23" type="ORF">apy_07460</name>
</gene>
<dbReference type="SUPFAM" id="SSF56712">
    <property type="entry name" value="Prokaryotic type I DNA topoisomerase"/>
    <property type="match status" value="1"/>
</dbReference>
<comment type="subunit">
    <text evidence="3 16">Monomer.</text>
</comment>
<keyword evidence="13 16" id="KW-0413">Isomerase</keyword>
<keyword evidence="9 16" id="KW-0067">ATP-binding</keyword>
<sequence>MPGGVNAVYMGLCYNCGGNIDEDRLENGLPCARCLPSPPRRVTPLTVYKALKKAGTLGAYSWEYLSIREVERFESYFAAKSGSRLWSAQRSWAKRLVKGDSFAIIAPTGVGKSTLLTVYAAYVAAVKGGRVLYLVPTENLVRQVYAKLDQVEPGIATAYYSRMPAKARESSIEKIASGGARLIVATTGFLSRRFDLLHPRYKFDLAIVDDVDSLLRNSRNVERILLLTGFSEETVEAAHSLVKARLKLYRALHSGASESIVSRLEQEIAQLEARLRLSLSEASPGQLVIASATGRPRGVKHLLFKELLGFEVGGGSDYLRNIVDAYVVDSDPVGRAAEIASALGDGVIVFVSQRLGKDVARAIAGRLEGMGVSTALALTGARRPVEAFARGEAQVLIGMASRYGVIVRGLDLPERSKYAVFLGAPSAKTHLLEALYSPRRMLAFLSIAQEKGVEWAGEAFRRLSRLLEKVIDTSIVSLVARGKLEAQGPAGEAAGIISETAPRLVDWLVAEARLQGGLLRVGGLVVDARGPIPYLVVPDAPTYIQASGRVSRLYRGVMTRGLSIVVDEAPEYVEALGERLKWTTSSRLRPLSEVDMERLRREIEESRRGKGRRVRVKTTLLVVESPTKARTIAWFWGRPGKRRIGRSVIYEASVSDPETGDVHILQITSTRGHITDLTTDSVGSKYGVDEDGGGYRAYYSTIKRCLDCGTQHTSSSPFCPRCGSPRQVDSKSVVEILRKLASEVDEIVIATDPDREGEKIAWDVFLAVRPYNPNVRRGRFHEVTPRAVIEALRSGESVEKSLIEAQKVRRIVDRWIGFHLSTHLKLKFSKPWLGAGRVQTPVLGWIVDRYREWQDTRGYLVIFKLSSGGRTSYFTQNRLEVENLKRVEWLEVVDIARKTEERSPPPPYTTDEYLYDASRKLGLSAGLAMKIAQDLFESGLITYHRTDSTRVSPTGVKLALEYLASRGLEGEAQPRGWGEGGAHEAIRPVRPIDAQDLERAVLSGSIRIPIRLTRLHIRVYDMIFRRFIASQMKPATLEIVEATLQAGETVFNHAGVARVGVGYALVNPPRVEEWLARLSPGDRIDVEDVLVVRSSLKRLYRAGDIVKMMREHGIGRPSTYAKAIEQNRRHGYVIESKRMKYLIPTKTGVSIYDYLSSGFKKLVSVDTTRRLEEALERVEKGVEKPEAVLASVWRMVDEAVSLHAATGDVIGQSEA</sequence>
<dbReference type="EMBL" id="BDMD01000039">
    <property type="protein sequence ID" value="GBF09021.1"/>
    <property type="molecule type" value="Genomic_DNA"/>
</dbReference>
<dbReference type="PROSITE" id="PS51192">
    <property type="entry name" value="HELICASE_ATP_BIND_1"/>
    <property type="match status" value="1"/>
</dbReference>
<dbReference type="PROSITE" id="PS52037">
    <property type="entry name" value="ZF_RG_C"/>
    <property type="match status" value="1"/>
</dbReference>
<evidence type="ECO:0000259" key="21">
    <source>
        <dbReference type="PROSITE" id="PS52036"/>
    </source>
</evidence>
<dbReference type="PROSITE" id="PS52036">
    <property type="entry name" value="ZF_RG_N"/>
    <property type="match status" value="1"/>
</dbReference>
<dbReference type="EC" id="5.6.2.-" evidence="16"/>
<keyword evidence="6 16" id="KW-0547">Nucleotide-binding</keyword>
<keyword evidence="12 16" id="KW-0238">DNA-binding</keyword>
<evidence type="ECO:0000313" key="23">
    <source>
        <dbReference type="EMBL" id="GBF09021.1"/>
    </source>
</evidence>
<comment type="similarity">
    <text evidence="14 16">In the N-terminal section; belongs to the DEAD box helicase family. DDVD subfamily.</text>
</comment>
<dbReference type="OrthoDB" id="30963at2157"/>
<dbReference type="GO" id="GO:0160097">
    <property type="term" value="F:reverse gyrase activity"/>
    <property type="evidence" value="ECO:0007669"/>
    <property type="project" value="UniProtKB-UniRule"/>
</dbReference>
<dbReference type="SMART" id="SM00437">
    <property type="entry name" value="TOP1Ac"/>
    <property type="match status" value="1"/>
</dbReference>
<evidence type="ECO:0000313" key="24">
    <source>
        <dbReference type="Proteomes" id="UP000291213"/>
    </source>
</evidence>
<feature type="domain" description="Toprim" evidence="19">
    <location>
        <begin position="618"/>
        <end position="783"/>
    </location>
</feature>
<evidence type="ECO:0000256" key="11">
    <source>
        <dbReference type="ARBA" id="ARBA00023029"/>
    </source>
</evidence>
<dbReference type="CDD" id="cd00186">
    <property type="entry name" value="TOP1Ac"/>
    <property type="match status" value="1"/>
</dbReference>
<dbReference type="InterPro" id="IPR003601">
    <property type="entry name" value="Topo_IA_2"/>
</dbReference>
<dbReference type="GO" id="GO:0005524">
    <property type="term" value="F:ATP binding"/>
    <property type="evidence" value="ECO:0007669"/>
    <property type="project" value="UniProtKB-UniRule"/>
</dbReference>
<feature type="domain" description="RG N-terminal-type" evidence="21">
    <location>
        <begin position="3"/>
        <end position="44"/>
    </location>
</feature>
<dbReference type="InterPro" id="IPR034142">
    <property type="entry name" value="TOPRIM_RevGyr"/>
</dbReference>
<evidence type="ECO:0000256" key="1">
    <source>
        <dbReference type="ARBA" id="ARBA00001946"/>
    </source>
</evidence>
<feature type="region of interest" description="Topoisomerase I" evidence="16">
    <location>
        <begin position="614"/>
        <end position="1215"/>
    </location>
</feature>
<dbReference type="Gene3D" id="1.10.290.10">
    <property type="entry name" value="Topoisomerase I, domain 4"/>
    <property type="match status" value="1"/>
</dbReference>
<evidence type="ECO:0000256" key="7">
    <source>
        <dbReference type="ARBA" id="ARBA00022771"/>
    </source>
</evidence>
<evidence type="ECO:0000259" key="22">
    <source>
        <dbReference type="PROSITE" id="PS52039"/>
    </source>
</evidence>
<evidence type="ECO:0000256" key="12">
    <source>
        <dbReference type="ARBA" id="ARBA00023125"/>
    </source>
</evidence>
<evidence type="ECO:0000256" key="14">
    <source>
        <dbReference type="ARBA" id="ARBA00043976"/>
    </source>
</evidence>
<dbReference type="InterPro" id="IPR003593">
    <property type="entry name" value="AAA+_ATPase"/>
</dbReference>
<comment type="similarity">
    <text evidence="16">In the C-terminal section; belongs to the type IA topoisomerase family.</text>
</comment>
<dbReference type="CDD" id="cd18798">
    <property type="entry name" value="SF2_C_reverse_gyrase"/>
    <property type="match status" value="1"/>
</dbReference>
<evidence type="ECO:0000256" key="8">
    <source>
        <dbReference type="ARBA" id="ARBA00022833"/>
    </source>
</evidence>
<name>A0A401H9A3_AERPX</name>
<dbReference type="SMART" id="SM00493">
    <property type="entry name" value="TOPRIM"/>
    <property type="match status" value="1"/>
</dbReference>
<dbReference type="PROSITE" id="PS52039">
    <property type="entry name" value="TOPO_IA_2"/>
    <property type="match status" value="1"/>
</dbReference>
<comment type="function">
    <text evidence="17">Modifies the topological state of DNA by introducing positive supercoils in an ATP-dependent process, increasing the linking number in steps of +1. Binds to single-stranded DNA, transiently cleaves and then rejoins the ends, introducing a positive supercoil in the process. The scissile phosphodiester is attacked by the catalytic tyrosine of the enzyme, resulting in the formation of a DNA-(5'-phosphotyrosyl)-enzyme intermediate. Involved in rewinding DNA strands in regions of the chromosome that have opened up to allow replication, transcription, DNA repair and/or for DNA protection.</text>
</comment>
<dbReference type="PANTHER" id="PTHR43505">
    <property type="entry name" value="REVERSE GYRASE"/>
    <property type="match status" value="1"/>
</dbReference>
<dbReference type="GO" id="GO:0008094">
    <property type="term" value="F:ATP-dependent activity, acting on DNA"/>
    <property type="evidence" value="ECO:0007669"/>
    <property type="project" value="UniProtKB-UniRule"/>
</dbReference>
<dbReference type="PANTHER" id="PTHR43505:SF1">
    <property type="entry name" value="REVERSE GYRASE"/>
    <property type="match status" value="1"/>
</dbReference>
<dbReference type="CDD" id="cd03361">
    <property type="entry name" value="TOPRIM_TopoIA_RevGyr"/>
    <property type="match status" value="1"/>
</dbReference>
<evidence type="ECO:0000256" key="2">
    <source>
        <dbReference type="ARBA" id="ARBA00004496"/>
    </source>
</evidence>
<dbReference type="PROSITE" id="PS50880">
    <property type="entry name" value="TOPRIM"/>
    <property type="match status" value="1"/>
</dbReference>
<evidence type="ECO:0000256" key="4">
    <source>
        <dbReference type="ARBA" id="ARBA00022490"/>
    </source>
</evidence>
<dbReference type="AlphaFoldDB" id="A0A401H9A3"/>
<comment type="domain">
    <text evidence="16">Introduction of positive supercoils requires the cooperation of both domains. The helicase-like domain probably does not directly unwind DNA, but more likely acts by driving ATP-dependent conformational changes within the whole enzyme. A beta hairpin in the 'latch' region of the N-terminal domain plays a regulatory role in the enzyme, repressing topoisomerase activity in the absence of ATP and preventing the enzyme from acting as an ATP-independent relaxing enzyme; it also helps to coordinate nucleotide hydrolysis by the ATPase domain with the supercoiling activity of the topoisomerase domain.</text>
</comment>
<dbReference type="Gene3D" id="3.40.50.140">
    <property type="match status" value="1"/>
</dbReference>
<dbReference type="SMART" id="SM00436">
    <property type="entry name" value="TOP1Bc"/>
    <property type="match status" value="1"/>
</dbReference>
<comment type="subcellular location">
    <subcellularLocation>
        <location evidence="2 16">Cytoplasm</location>
    </subcellularLocation>
</comment>
<reference evidence="23 24" key="1">
    <citation type="submission" date="2017-02" db="EMBL/GenBank/DDBJ databases">
        <title>isolation and characterization of a novel temperate virus Aeropyrum globular virus 1 infecting hyperthermophilic archaeon Aeropyrum.</title>
        <authorList>
            <person name="Yumiya M."/>
            <person name="Yoshida T."/>
            <person name="Sako Y."/>
        </authorList>
    </citation>
    <scope>NUCLEOTIDE SEQUENCE [LARGE SCALE GENOMIC DNA]</scope>
    <source>
        <strain evidence="23 24">YK1-12-2013</strain>
    </source>
</reference>
<keyword evidence="16" id="KW-0378">Hydrolase</keyword>
<comment type="function">
    <text evidence="16">Modifies the topological state of DNA by introducing positive supercoils in an ATP-dependent process, increasing the linking number in steps of +1. Binds to single-stranded DNA, transiently cleaves and then rejoins the ends, introducing a positive supercoil in the process. The scissile phosphodiester is attacked by the catalytic tyrosine of the enzyme, resulting in the formation of a DNA-(5'-phosphotyrosyl)-enzyme intermediate. Probably involved in rewinding DNA strands in regions of the chromosome that have opened up to allow replication, transcription, DNA repair and/or for DNA protection.</text>
</comment>
<comment type="cofactor">
    <cofactor evidence="16">
        <name>Zn(2+)</name>
        <dbReference type="ChEBI" id="CHEBI:29105"/>
    </cofactor>
    <text evidence="16">Binds 1 or 2 zinc ions per subunit.</text>
</comment>
<dbReference type="InterPro" id="IPR006171">
    <property type="entry name" value="TOPRIM_dom"/>
</dbReference>
<comment type="catalytic activity">
    <reaction evidence="15 16 17">
        <text>ATP + H2O = ADP + phosphate + H(+)</text>
        <dbReference type="Rhea" id="RHEA:13065"/>
        <dbReference type="ChEBI" id="CHEBI:15377"/>
        <dbReference type="ChEBI" id="CHEBI:15378"/>
        <dbReference type="ChEBI" id="CHEBI:30616"/>
        <dbReference type="ChEBI" id="CHEBI:43474"/>
        <dbReference type="ChEBI" id="CHEBI:456216"/>
    </reaction>
</comment>
<comment type="caution">
    <text evidence="23">The sequence shown here is derived from an EMBL/GenBank/DDBJ whole genome shotgun (WGS) entry which is preliminary data.</text>
</comment>
<evidence type="ECO:0000256" key="15">
    <source>
        <dbReference type="ARBA" id="ARBA00049360"/>
    </source>
</evidence>
<dbReference type="Gene3D" id="1.10.460.10">
    <property type="entry name" value="Topoisomerase I, domain 2"/>
    <property type="match status" value="1"/>
</dbReference>
<dbReference type="PRINTS" id="PR00417">
    <property type="entry name" value="PRTPISMRASEI"/>
</dbReference>
<dbReference type="HAMAP" id="MF_01125">
    <property type="entry name" value="Reverse_gyrase"/>
    <property type="match status" value="1"/>
</dbReference>
<dbReference type="InterPro" id="IPR013824">
    <property type="entry name" value="Topo_IA_cen_sub1"/>
</dbReference>